<dbReference type="GO" id="GO:0003677">
    <property type="term" value="F:DNA binding"/>
    <property type="evidence" value="ECO:0007669"/>
    <property type="project" value="UniProtKB-KW"/>
</dbReference>
<reference evidence="2" key="1">
    <citation type="submission" date="2020-08" db="EMBL/GenBank/DDBJ databases">
        <title>Genome public.</title>
        <authorList>
            <person name="Liu C."/>
            <person name="Sun Q."/>
        </authorList>
    </citation>
    <scope>NUCLEOTIDE SEQUENCE</scope>
    <source>
        <strain evidence="2">NSJ-51</strain>
    </source>
</reference>
<feature type="domain" description="HTH lacI-type" evidence="1">
    <location>
        <begin position="15"/>
        <end position="44"/>
    </location>
</feature>
<evidence type="ECO:0000313" key="2">
    <source>
        <dbReference type="EMBL" id="MBC5733781.1"/>
    </source>
</evidence>
<comment type="caution">
    <text evidence="2">The sequence shown here is derived from an EMBL/GenBank/DDBJ whole genome shotgun (WGS) entry which is preliminary data.</text>
</comment>
<name>A0A8J6J6P6_9FIRM</name>
<evidence type="ECO:0000259" key="1">
    <source>
        <dbReference type="Pfam" id="PF00356"/>
    </source>
</evidence>
<accession>A0A8J6J6P6</accession>
<keyword evidence="2" id="KW-0238">DNA-binding</keyword>
<dbReference type="GO" id="GO:0006355">
    <property type="term" value="P:regulation of DNA-templated transcription"/>
    <property type="evidence" value="ECO:0007669"/>
    <property type="project" value="InterPro"/>
</dbReference>
<evidence type="ECO:0000313" key="3">
    <source>
        <dbReference type="Proteomes" id="UP000661435"/>
    </source>
</evidence>
<dbReference type="AlphaFoldDB" id="A0A8J6J6P6"/>
<keyword evidence="3" id="KW-1185">Reference proteome</keyword>
<dbReference type="InterPro" id="IPR000843">
    <property type="entry name" value="HTH_LacI"/>
</dbReference>
<protein>
    <submittedName>
        <fullName evidence="2">LacI family DNA-binding transcriptional regulator</fullName>
    </submittedName>
</protein>
<proteinExistence type="predicted"/>
<dbReference type="RefSeq" id="WP_186907667.1">
    <property type="nucleotide sequence ID" value="NZ_JACOPP010000009.1"/>
</dbReference>
<sequence>MEKKAGAAERAGGSTICDVSRVAYVSKSTVFHVINGAKQVSVKIEFVEMK</sequence>
<dbReference type="Pfam" id="PF00356">
    <property type="entry name" value="LacI"/>
    <property type="match status" value="1"/>
</dbReference>
<organism evidence="2 3">
    <name type="scientific">Lawsonibacter hominis</name>
    <dbReference type="NCBI Taxonomy" id="2763053"/>
    <lineage>
        <taxon>Bacteria</taxon>
        <taxon>Bacillati</taxon>
        <taxon>Bacillota</taxon>
        <taxon>Clostridia</taxon>
        <taxon>Eubacteriales</taxon>
        <taxon>Oscillospiraceae</taxon>
        <taxon>Lawsonibacter</taxon>
    </lineage>
</organism>
<dbReference type="EMBL" id="JACOPP010000009">
    <property type="protein sequence ID" value="MBC5733781.1"/>
    <property type="molecule type" value="Genomic_DNA"/>
</dbReference>
<dbReference type="Proteomes" id="UP000661435">
    <property type="component" value="Unassembled WGS sequence"/>
</dbReference>
<gene>
    <name evidence="2" type="ORF">H8S57_08565</name>
</gene>